<evidence type="ECO:0000256" key="1">
    <source>
        <dbReference type="SAM" id="MobiDB-lite"/>
    </source>
</evidence>
<sequence>MKIGSSGSNISFSSLNVSNVTKEKTEETVQSNPEDPSKTAVEEKSVSTSRRPERLNLLAGSFVHQEADNTKYSTINLKSLRLENTLMTNFTNVIKGVMAYRSAETEKLIAAGKEWFVAKDMAFSDVKTIATDAPGKMLGQATGKEVTEESKEIKEDTEKRTEEVIEKKQEEKKTEAKEAEAKDAEPKTDPNNADAKVSESNPETVNPAQAVQSGVEAGSSESVAAGAAGVEAGTSVSKDATPAGTASRSGRVVIGEKVDVLV</sequence>
<feature type="compositionally biased region" description="Low complexity" evidence="1">
    <location>
        <begin position="213"/>
        <end position="237"/>
    </location>
</feature>
<feature type="compositionally biased region" description="Low complexity" evidence="1">
    <location>
        <begin position="1"/>
        <end position="20"/>
    </location>
</feature>
<feature type="compositionally biased region" description="Basic and acidic residues" evidence="1">
    <location>
        <begin position="145"/>
        <end position="188"/>
    </location>
</feature>
<dbReference type="EMBL" id="FWZU01000002">
    <property type="protein sequence ID" value="SMF09793.1"/>
    <property type="molecule type" value="Genomic_DNA"/>
</dbReference>
<feature type="region of interest" description="Disordered" evidence="1">
    <location>
        <begin position="140"/>
        <end position="262"/>
    </location>
</feature>
<proteinExistence type="predicted"/>
<feature type="compositionally biased region" description="Basic and acidic residues" evidence="1">
    <location>
        <begin position="35"/>
        <end position="52"/>
    </location>
</feature>
<dbReference type="AlphaFoldDB" id="A0A1X7D6X3"/>
<dbReference type="Proteomes" id="UP000192906">
    <property type="component" value="Unassembled WGS sequence"/>
</dbReference>
<dbReference type="STRING" id="1519643.SAMN06295933_1724"/>
<protein>
    <submittedName>
        <fullName evidence="2">Uncharacterized protein</fullName>
    </submittedName>
</protein>
<organism evidence="2 3">
    <name type="scientific">Desulfovibrio gilichinskyi</name>
    <dbReference type="NCBI Taxonomy" id="1519643"/>
    <lineage>
        <taxon>Bacteria</taxon>
        <taxon>Pseudomonadati</taxon>
        <taxon>Thermodesulfobacteriota</taxon>
        <taxon>Desulfovibrionia</taxon>
        <taxon>Desulfovibrionales</taxon>
        <taxon>Desulfovibrionaceae</taxon>
        <taxon>Desulfovibrio</taxon>
    </lineage>
</organism>
<dbReference type="RefSeq" id="WP_085101185.1">
    <property type="nucleotide sequence ID" value="NZ_FWZU01000002.1"/>
</dbReference>
<keyword evidence="3" id="KW-1185">Reference proteome</keyword>
<reference evidence="3" key="1">
    <citation type="submission" date="2017-04" db="EMBL/GenBank/DDBJ databases">
        <authorList>
            <person name="Varghese N."/>
            <person name="Submissions S."/>
        </authorList>
    </citation>
    <scope>NUCLEOTIDE SEQUENCE [LARGE SCALE GENOMIC DNA]</scope>
    <source>
        <strain evidence="3">K3S</strain>
    </source>
</reference>
<evidence type="ECO:0000313" key="3">
    <source>
        <dbReference type="Proteomes" id="UP000192906"/>
    </source>
</evidence>
<evidence type="ECO:0000313" key="2">
    <source>
        <dbReference type="EMBL" id="SMF09793.1"/>
    </source>
</evidence>
<accession>A0A1X7D6X3</accession>
<name>A0A1X7D6X3_9BACT</name>
<feature type="compositionally biased region" description="Polar residues" evidence="1">
    <location>
        <begin position="198"/>
        <end position="212"/>
    </location>
</feature>
<gene>
    <name evidence="2" type="ORF">SAMN06295933_1724</name>
</gene>
<feature type="region of interest" description="Disordered" evidence="1">
    <location>
        <begin position="1"/>
        <end position="52"/>
    </location>
</feature>